<dbReference type="InterPro" id="IPR001387">
    <property type="entry name" value="Cro/C1-type_HTH"/>
</dbReference>
<dbReference type="AlphaFoldDB" id="A0A4R5UH06"/>
<dbReference type="RefSeq" id="WP_133316635.1">
    <property type="nucleotide sequence ID" value="NZ_SMTL01000003.1"/>
</dbReference>
<dbReference type="InterPro" id="IPR010982">
    <property type="entry name" value="Lambda_DNA-bd_dom_sf"/>
</dbReference>
<dbReference type="CDD" id="cd00093">
    <property type="entry name" value="HTH_XRE"/>
    <property type="match status" value="1"/>
</dbReference>
<dbReference type="SUPFAM" id="SSF47413">
    <property type="entry name" value="lambda repressor-like DNA-binding domains"/>
    <property type="match status" value="1"/>
</dbReference>
<dbReference type="OrthoDB" id="8451582at2"/>
<keyword evidence="4" id="KW-1185">Reference proteome</keyword>
<evidence type="ECO:0000313" key="4">
    <source>
        <dbReference type="Proteomes" id="UP000295238"/>
    </source>
</evidence>
<accession>A0A4R5UH06</accession>
<proteinExistence type="predicted"/>
<evidence type="ECO:0000256" key="1">
    <source>
        <dbReference type="SAM" id="MobiDB-lite"/>
    </source>
</evidence>
<dbReference type="Gene3D" id="1.10.260.40">
    <property type="entry name" value="lambda repressor-like DNA-binding domains"/>
    <property type="match status" value="1"/>
</dbReference>
<dbReference type="SMART" id="SM00530">
    <property type="entry name" value="HTH_XRE"/>
    <property type="match status" value="1"/>
</dbReference>
<protein>
    <submittedName>
        <fullName evidence="3">XRE family transcriptional regulator</fullName>
    </submittedName>
</protein>
<dbReference type="PROSITE" id="PS50943">
    <property type="entry name" value="HTH_CROC1"/>
    <property type="match status" value="1"/>
</dbReference>
<feature type="domain" description="HTH cro/C1-type" evidence="2">
    <location>
        <begin position="27"/>
        <end position="70"/>
    </location>
</feature>
<dbReference type="Pfam" id="PF01381">
    <property type="entry name" value="HTH_3"/>
    <property type="match status" value="1"/>
</dbReference>
<dbReference type="Proteomes" id="UP000295238">
    <property type="component" value="Unassembled WGS sequence"/>
</dbReference>
<dbReference type="EMBL" id="SMTL01000003">
    <property type="protein sequence ID" value="TDK35213.1"/>
    <property type="molecule type" value="Genomic_DNA"/>
</dbReference>
<gene>
    <name evidence="3" type="ORF">E2F50_13220</name>
</gene>
<evidence type="ECO:0000259" key="2">
    <source>
        <dbReference type="PROSITE" id="PS50943"/>
    </source>
</evidence>
<dbReference type="GO" id="GO:0003677">
    <property type="term" value="F:DNA binding"/>
    <property type="evidence" value="ECO:0007669"/>
    <property type="project" value="InterPro"/>
</dbReference>
<sequence length="160" mass="17285">MKFGPSNAEEALVFATEELKADTQYEILRALANAGMSQADLARKLGVSQAWVSQALSDDANLTIDTIAKIFLGLGLQCHFSSQSVQPHYAQAGMAVKLDESAWTRPAMDSVSAVARSADRETTTAMLMRAINSSCRDRRPVMMQNDNGGKPAPRQPRVAA</sequence>
<reference evidence="3 4" key="1">
    <citation type="submission" date="2019-03" db="EMBL/GenBank/DDBJ databases">
        <title>Rhizobium sp. nov., an bacterium isolated from biocrust in Mu Us Desert.</title>
        <authorList>
            <person name="Lixiong L."/>
        </authorList>
    </citation>
    <scope>NUCLEOTIDE SEQUENCE [LARGE SCALE GENOMIC DNA]</scope>
    <source>
        <strain evidence="3 4">SPY-1</strain>
    </source>
</reference>
<organism evidence="3 4">
    <name type="scientific">Rhizobium deserti</name>
    <dbReference type="NCBI Taxonomy" id="2547961"/>
    <lineage>
        <taxon>Bacteria</taxon>
        <taxon>Pseudomonadati</taxon>
        <taxon>Pseudomonadota</taxon>
        <taxon>Alphaproteobacteria</taxon>
        <taxon>Hyphomicrobiales</taxon>
        <taxon>Rhizobiaceae</taxon>
        <taxon>Rhizobium/Agrobacterium group</taxon>
        <taxon>Rhizobium</taxon>
    </lineage>
</organism>
<comment type="caution">
    <text evidence="3">The sequence shown here is derived from an EMBL/GenBank/DDBJ whole genome shotgun (WGS) entry which is preliminary data.</text>
</comment>
<name>A0A4R5UH06_9HYPH</name>
<evidence type="ECO:0000313" key="3">
    <source>
        <dbReference type="EMBL" id="TDK35213.1"/>
    </source>
</evidence>
<feature type="region of interest" description="Disordered" evidence="1">
    <location>
        <begin position="137"/>
        <end position="160"/>
    </location>
</feature>